<gene>
    <name evidence="1" type="ORF">LCGC14_2850150</name>
</gene>
<name>A0A0F9AGW2_9ZZZZ</name>
<sequence length="140" mass="15902">MPIKFLMVLISALQLLVACDPQTISIEEQRPAASCQPNQLCQYNNQVKIWLAEQKTTPETPFEIYLSLPNGVSVQSAKLEGVTMYMGFIPVLFAPRDDMLVAQTMVGICSERNMTWKLVLELNNQQGHAEHVLYYFDVTY</sequence>
<proteinExistence type="predicted"/>
<dbReference type="AlphaFoldDB" id="A0A0F9AGW2"/>
<evidence type="ECO:0008006" key="2">
    <source>
        <dbReference type="Google" id="ProtNLM"/>
    </source>
</evidence>
<organism evidence="1">
    <name type="scientific">marine sediment metagenome</name>
    <dbReference type="NCBI Taxonomy" id="412755"/>
    <lineage>
        <taxon>unclassified sequences</taxon>
        <taxon>metagenomes</taxon>
        <taxon>ecological metagenomes</taxon>
    </lineage>
</organism>
<evidence type="ECO:0000313" key="1">
    <source>
        <dbReference type="EMBL" id="KKK77779.1"/>
    </source>
</evidence>
<dbReference type="EMBL" id="LAZR01054792">
    <property type="protein sequence ID" value="KKK77779.1"/>
    <property type="molecule type" value="Genomic_DNA"/>
</dbReference>
<comment type="caution">
    <text evidence="1">The sequence shown here is derived from an EMBL/GenBank/DDBJ whole genome shotgun (WGS) entry which is preliminary data.</text>
</comment>
<reference evidence="1" key="1">
    <citation type="journal article" date="2015" name="Nature">
        <title>Complex archaea that bridge the gap between prokaryotes and eukaryotes.</title>
        <authorList>
            <person name="Spang A."/>
            <person name="Saw J.H."/>
            <person name="Jorgensen S.L."/>
            <person name="Zaremba-Niedzwiedzka K."/>
            <person name="Martijn J."/>
            <person name="Lind A.E."/>
            <person name="van Eijk R."/>
            <person name="Schleper C."/>
            <person name="Guy L."/>
            <person name="Ettema T.J."/>
        </authorList>
    </citation>
    <scope>NUCLEOTIDE SEQUENCE</scope>
</reference>
<dbReference type="PROSITE" id="PS51257">
    <property type="entry name" value="PROKAR_LIPOPROTEIN"/>
    <property type="match status" value="1"/>
</dbReference>
<accession>A0A0F9AGW2</accession>
<protein>
    <recommendedName>
        <fullName evidence="2">Lipoprotein</fullName>
    </recommendedName>
</protein>